<dbReference type="KEGG" id="scy:SCATT_50130"/>
<dbReference type="EMBL" id="CP003219">
    <property type="protein sequence ID" value="AEW97384.1"/>
    <property type="molecule type" value="Genomic_DNA"/>
</dbReference>
<keyword evidence="8" id="KW-1185">Reference proteome</keyword>
<evidence type="ECO:0000256" key="2">
    <source>
        <dbReference type="ARBA" id="ARBA00022694"/>
    </source>
</evidence>
<feature type="region of interest" description="Disordered" evidence="5">
    <location>
        <begin position="1"/>
        <end position="20"/>
    </location>
</feature>
<dbReference type="InterPro" id="IPR023572">
    <property type="entry name" value="Archease_dom"/>
</dbReference>
<gene>
    <name evidence="7" type="ordered locus">SCATT_50130</name>
</gene>
<evidence type="ECO:0000313" key="8">
    <source>
        <dbReference type="Proteomes" id="UP000007842"/>
    </source>
</evidence>
<dbReference type="GO" id="GO:0008033">
    <property type="term" value="P:tRNA processing"/>
    <property type="evidence" value="ECO:0007669"/>
    <property type="project" value="UniProtKB-KW"/>
</dbReference>
<dbReference type="HOGENOM" id="CLU_111362_2_0_11"/>
<accession>F8K0I2</accession>
<dbReference type="AlphaFoldDB" id="F8K0I2"/>
<protein>
    <recommendedName>
        <fullName evidence="6">Archease domain-containing protein</fullName>
    </recommendedName>
</protein>
<dbReference type="InterPro" id="IPR036820">
    <property type="entry name" value="Archease_dom_sf"/>
</dbReference>
<dbReference type="OrthoDB" id="3827441at2"/>
<dbReference type="Proteomes" id="UP000007842">
    <property type="component" value="Chromosome"/>
</dbReference>
<feature type="compositionally biased region" description="Basic and acidic residues" evidence="5">
    <location>
        <begin position="9"/>
        <end position="18"/>
    </location>
</feature>
<evidence type="ECO:0000256" key="1">
    <source>
        <dbReference type="ARBA" id="ARBA00007963"/>
    </source>
</evidence>
<dbReference type="KEGG" id="sct:SCAT_5021"/>
<dbReference type="eggNOG" id="COG1371">
    <property type="taxonomic scope" value="Bacteria"/>
</dbReference>
<dbReference type="Gene3D" id="3.55.10.10">
    <property type="entry name" value="Archease domain"/>
    <property type="match status" value="1"/>
</dbReference>
<name>F8K0I2_STREN</name>
<dbReference type="Pfam" id="PF01951">
    <property type="entry name" value="Archease"/>
    <property type="match status" value="1"/>
</dbReference>
<sequence length="150" mass="15805">MMTAADPTSGRDRAERGHRALPHTADLRIEAWAPTREGCLAEAVAATVEAFADPAGARPSREHLVELGGAGAEDRLVALLDEVVYRLDSAGEVPVATEVTWLPEGLRVRLAMADAASLAVTGAVPKAVTWHRLEFGGGPSGWRCAVTLDV</sequence>
<evidence type="ECO:0000256" key="3">
    <source>
        <dbReference type="ARBA" id="ARBA00022723"/>
    </source>
</evidence>
<proteinExistence type="inferred from homology"/>
<keyword evidence="3" id="KW-0479">Metal-binding</keyword>
<evidence type="ECO:0000313" key="7">
    <source>
        <dbReference type="EMBL" id="AEW97384.1"/>
    </source>
</evidence>
<dbReference type="PATRIC" id="fig|1003195.11.peg.6444"/>
<keyword evidence="2" id="KW-0819">tRNA processing</keyword>
<evidence type="ECO:0000256" key="5">
    <source>
        <dbReference type="SAM" id="MobiDB-lite"/>
    </source>
</evidence>
<reference evidence="8" key="1">
    <citation type="submission" date="2011-12" db="EMBL/GenBank/DDBJ databases">
        <title>Complete genome sequence of Streptomyces cattleya strain DSM 46488.</title>
        <authorList>
            <person name="Ou H.-Y."/>
            <person name="Li P."/>
            <person name="Zhao C."/>
            <person name="O'Hagan D."/>
            <person name="Deng Z."/>
        </authorList>
    </citation>
    <scope>NUCLEOTIDE SEQUENCE [LARGE SCALE GENOMIC DNA]</scope>
    <source>
        <strain evidence="8">ATCC 35852 / DSM 46488 / JCM 4925 / NBRC 14057 / NRRL 8057</strain>
    </source>
</reference>
<dbReference type="RefSeq" id="WP_014145724.1">
    <property type="nucleotide sequence ID" value="NC_016111.1"/>
</dbReference>
<dbReference type="SUPFAM" id="SSF69819">
    <property type="entry name" value="MTH1598-like"/>
    <property type="match status" value="1"/>
</dbReference>
<organism evidence="7 8">
    <name type="scientific">Streptantibioticus cattleyicolor (strain ATCC 35852 / DSM 46488 / JCM 4925 / NBRC 14057 / NRRL 8057)</name>
    <name type="common">Streptomyces cattleya</name>
    <dbReference type="NCBI Taxonomy" id="1003195"/>
    <lineage>
        <taxon>Bacteria</taxon>
        <taxon>Bacillati</taxon>
        <taxon>Actinomycetota</taxon>
        <taxon>Actinomycetes</taxon>
        <taxon>Kitasatosporales</taxon>
        <taxon>Streptomycetaceae</taxon>
        <taxon>Streptantibioticus</taxon>
    </lineage>
</organism>
<dbReference type="STRING" id="1003195.SCATT_50130"/>
<accession>G8X3L1</accession>
<keyword evidence="4" id="KW-0106">Calcium</keyword>
<evidence type="ECO:0000256" key="4">
    <source>
        <dbReference type="ARBA" id="ARBA00022837"/>
    </source>
</evidence>
<evidence type="ECO:0000259" key="6">
    <source>
        <dbReference type="Pfam" id="PF01951"/>
    </source>
</evidence>
<dbReference type="GO" id="GO:0046872">
    <property type="term" value="F:metal ion binding"/>
    <property type="evidence" value="ECO:0007669"/>
    <property type="project" value="UniProtKB-KW"/>
</dbReference>
<feature type="domain" description="Archease" evidence="6">
    <location>
        <begin position="19"/>
        <end position="150"/>
    </location>
</feature>
<comment type="similarity">
    <text evidence="1">Belongs to the archease family.</text>
</comment>